<dbReference type="EMBL" id="LT598446">
    <property type="protein sequence ID" value="SCU84099.1"/>
    <property type="molecule type" value="Genomic_DNA"/>
</dbReference>
<dbReference type="OrthoDB" id="2331083at2759"/>
<dbReference type="GO" id="GO:0005783">
    <property type="term" value="C:endoplasmic reticulum"/>
    <property type="evidence" value="ECO:0007669"/>
    <property type="project" value="TreeGrafter"/>
</dbReference>
<accession>A0A1G4J3E5</accession>
<dbReference type="PANTHER" id="PTHR38643:SF1">
    <property type="entry name" value="PURINE NUCLEOSIDE PERMEASE C285.05-RELATED"/>
    <property type="match status" value="1"/>
</dbReference>
<sequence>MIFARNFVLGLLCRATMVMSKAIARDVNSPLSIVTTTRTVTASASTSSSSLTLATPGAPVSPKVLLIANTFEFGYLDAYNFTIQYTGVLFDQILACTDDGTICKLECGQELVSASQITALLMIPGVNLKKAYIIITGTGGVNPKYGTAGGTAISTFGIQWEWGGMFLGDDLPANFSGQYFFSYAQLTPDQYPVTVGSEVYKLNEALVDRFYATGSNVTYENVSETAQDLRATYEYDAAKREPFLARCDTVSSQVYWHGNVAGENVEYYSNVITNGQARPCNTNEDDQGRLLALFYGAVHDLVDFGRVSMIKAFSNFDRPPPQLTAYQSRFYVGEGATEPGLRNAWKTIIAIVDDVLENWNTVFDAGIEPNTYMGDIKGTLGGVCDFNSTSSAAKGSVQGS</sequence>
<protein>
    <submittedName>
        <fullName evidence="3">LANO_0C00408g1_1</fullName>
    </submittedName>
</protein>
<keyword evidence="4" id="KW-1185">Reference proteome</keyword>
<evidence type="ECO:0000256" key="2">
    <source>
        <dbReference type="SAM" id="SignalP"/>
    </source>
</evidence>
<evidence type="ECO:0000313" key="4">
    <source>
        <dbReference type="Proteomes" id="UP000189911"/>
    </source>
</evidence>
<dbReference type="InterPro" id="IPR009486">
    <property type="entry name" value="Pur_nuclsid_perm"/>
</dbReference>
<comment type="function">
    <text evidence="1">Nucleoside permease that transports adenosine and guanosine.</text>
</comment>
<reference evidence="4" key="1">
    <citation type="submission" date="2016-03" db="EMBL/GenBank/DDBJ databases">
        <authorList>
            <person name="Devillers Hugo."/>
        </authorList>
    </citation>
    <scope>NUCLEOTIDE SEQUENCE [LARGE SCALE GENOMIC DNA]</scope>
</reference>
<dbReference type="Pfam" id="PF06516">
    <property type="entry name" value="NUP"/>
    <property type="match status" value="1"/>
</dbReference>
<keyword evidence="2" id="KW-0732">Signal</keyword>
<name>A0A1G4J3E5_9SACH</name>
<keyword evidence="1" id="KW-0813">Transport</keyword>
<dbReference type="PIRSF" id="PIRSF013171">
    <property type="entry name" value="Pur_nuclsid_perm"/>
    <property type="match status" value="1"/>
</dbReference>
<dbReference type="GO" id="GO:0055085">
    <property type="term" value="P:transmembrane transport"/>
    <property type="evidence" value="ECO:0007669"/>
    <property type="project" value="InterPro"/>
</dbReference>
<dbReference type="Proteomes" id="UP000189911">
    <property type="component" value="Chromosome C"/>
</dbReference>
<evidence type="ECO:0000313" key="3">
    <source>
        <dbReference type="EMBL" id="SCU84099.1"/>
    </source>
</evidence>
<feature type="signal peptide" evidence="2">
    <location>
        <begin position="1"/>
        <end position="24"/>
    </location>
</feature>
<proteinExistence type="inferred from homology"/>
<comment type="similarity">
    <text evidence="1">Belongs to the NUP family.</text>
</comment>
<dbReference type="PANTHER" id="PTHR38643">
    <property type="entry name" value="PURINE NUCLEOSIDE PERMEASE C285.05-RELATED"/>
    <property type="match status" value="1"/>
</dbReference>
<gene>
    <name evidence="3" type="ORF">LANO_0C00408G</name>
</gene>
<feature type="chain" id="PRO_5009235854" evidence="2">
    <location>
        <begin position="25"/>
        <end position="400"/>
    </location>
</feature>
<organism evidence="3 4">
    <name type="scientific">Lachancea nothofagi CBS 11611</name>
    <dbReference type="NCBI Taxonomy" id="1266666"/>
    <lineage>
        <taxon>Eukaryota</taxon>
        <taxon>Fungi</taxon>
        <taxon>Dikarya</taxon>
        <taxon>Ascomycota</taxon>
        <taxon>Saccharomycotina</taxon>
        <taxon>Saccharomycetes</taxon>
        <taxon>Saccharomycetales</taxon>
        <taxon>Saccharomycetaceae</taxon>
        <taxon>Lachancea</taxon>
    </lineage>
</organism>
<dbReference type="AlphaFoldDB" id="A0A1G4J3E5"/>
<evidence type="ECO:0000256" key="1">
    <source>
        <dbReference type="PIRNR" id="PIRNR013171"/>
    </source>
</evidence>